<dbReference type="EMBL" id="UINC01032824">
    <property type="protein sequence ID" value="SVB21111.1"/>
    <property type="molecule type" value="Genomic_DNA"/>
</dbReference>
<reference evidence="2" key="1">
    <citation type="submission" date="2018-05" db="EMBL/GenBank/DDBJ databases">
        <authorList>
            <person name="Lanie J.A."/>
            <person name="Ng W.-L."/>
            <person name="Kazmierczak K.M."/>
            <person name="Andrzejewski T.M."/>
            <person name="Davidsen T.M."/>
            <person name="Wayne K.J."/>
            <person name="Tettelin H."/>
            <person name="Glass J.I."/>
            <person name="Rusch D."/>
            <person name="Podicherti R."/>
            <person name="Tsui H.-C.T."/>
            <person name="Winkler M.E."/>
        </authorList>
    </citation>
    <scope>NUCLEOTIDE SEQUENCE</scope>
</reference>
<dbReference type="AlphaFoldDB" id="A0A382C5Y8"/>
<feature type="non-terminal residue" evidence="2">
    <location>
        <position position="76"/>
    </location>
</feature>
<protein>
    <submittedName>
        <fullName evidence="2">Uncharacterized protein</fullName>
    </submittedName>
</protein>
<name>A0A382C5Y8_9ZZZZ</name>
<proteinExistence type="predicted"/>
<evidence type="ECO:0000313" key="2">
    <source>
        <dbReference type="EMBL" id="SVB21111.1"/>
    </source>
</evidence>
<feature type="non-terminal residue" evidence="2">
    <location>
        <position position="1"/>
    </location>
</feature>
<evidence type="ECO:0000256" key="1">
    <source>
        <dbReference type="SAM" id="MobiDB-lite"/>
    </source>
</evidence>
<accession>A0A382C5Y8</accession>
<organism evidence="2">
    <name type="scientific">marine metagenome</name>
    <dbReference type="NCBI Taxonomy" id="408172"/>
    <lineage>
        <taxon>unclassified sequences</taxon>
        <taxon>metagenomes</taxon>
        <taxon>ecological metagenomes</taxon>
    </lineage>
</organism>
<gene>
    <name evidence="2" type="ORF">METZ01_LOCUS173965</name>
</gene>
<feature type="region of interest" description="Disordered" evidence="1">
    <location>
        <begin position="1"/>
        <end position="25"/>
    </location>
</feature>
<sequence>CQCGPLRGRDVSTLPGRRPSGFATDRHHRQYLAGLGDDPWIHRVGTVAQLPRGDWRSRHSGRRHAVAVAASAKTRL</sequence>